<dbReference type="Gene3D" id="3.40.630.30">
    <property type="match status" value="1"/>
</dbReference>
<evidence type="ECO:0000256" key="1">
    <source>
        <dbReference type="SAM" id="MobiDB-lite"/>
    </source>
</evidence>
<dbReference type="PROSITE" id="PS51186">
    <property type="entry name" value="GNAT"/>
    <property type="match status" value="1"/>
</dbReference>
<protein>
    <submittedName>
        <fullName evidence="3">Acetyltransferase</fullName>
    </submittedName>
</protein>
<dbReference type="GO" id="GO:0016747">
    <property type="term" value="F:acyltransferase activity, transferring groups other than amino-acyl groups"/>
    <property type="evidence" value="ECO:0007669"/>
    <property type="project" value="InterPro"/>
</dbReference>
<feature type="domain" description="N-acetyltransferase" evidence="2">
    <location>
        <begin position="3"/>
        <end position="157"/>
    </location>
</feature>
<name>A0A021VQH2_9CELL</name>
<reference evidence="3 4" key="1">
    <citation type="submission" date="2014-01" db="EMBL/GenBank/DDBJ databases">
        <title>Actinotalea ferrariae CF5-4.</title>
        <authorList>
            <person name="Chen F."/>
            <person name="Li Y."/>
            <person name="Wang G."/>
        </authorList>
    </citation>
    <scope>NUCLEOTIDE SEQUENCE [LARGE SCALE GENOMIC DNA]</scope>
    <source>
        <strain evidence="3 4">CF5-4</strain>
    </source>
</reference>
<dbReference type="InterPro" id="IPR000182">
    <property type="entry name" value="GNAT_dom"/>
</dbReference>
<dbReference type="InterPro" id="IPR016181">
    <property type="entry name" value="Acyl_CoA_acyltransferase"/>
</dbReference>
<evidence type="ECO:0000313" key="3">
    <source>
        <dbReference type="EMBL" id="EYR63439.1"/>
    </source>
</evidence>
<feature type="compositionally biased region" description="Low complexity" evidence="1">
    <location>
        <begin position="264"/>
        <end position="273"/>
    </location>
</feature>
<sequence length="291" mass="30819">MRVVLRRETPSDRRTVEEVTREAFWGMSGPGCDEHLLVHRLRGSPSVVPELDVVAEVDGVVVGHVIYTRARVVGRDRSWDVLTFGPLTVHPSYQGSGLGCALMRHTLGEAAALGHRAVLVYGHPDYYPRFGFVRGAAVGITAPGGATFDALMALALVPGGLDDVHGEFHEDAAFRIDPADVAAFDATFPAKAPAVPTPVGVLEGRVATPALEALRSHGVAHLEEMHRYSTAEVTAWEGVGTTGRDALHAALRERGVRWGRSRAGADVGPASAGGVPGVRRSAGTPRPRRGG</sequence>
<dbReference type="AlphaFoldDB" id="A0A021VQH2"/>
<proteinExistence type="predicted"/>
<gene>
    <name evidence="3" type="ORF">N866_20495</name>
</gene>
<evidence type="ECO:0000313" key="4">
    <source>
        <dbReference type="Proteomes" id="UP000019753"/>
    </source>
</evidence>
<comment type="caution">
    <text evidence="3">The sequence shown here is derived from an EMBL/GenBank/DDBJ whole genome shotgun (WGS) entry which is preliminary data.</text>
</comment>
<dbReference type="Proteomes" id="UP000019753">
    <property type="component" value="Unassembled WGS sequence"/>
</dbReference>
<dbReference type="Pfam" id="PF13508">
    <property type="entry name" value="Acetyltransf_7"/>
    <property type="match status" value="1"/>
</dbReference>
<accession>A0A021VQH2</accession>
<keyword evidence="3" id="KW-0808">Transferase</keyword>
<dbReference type="CDD" id="cd04301">
    <property type="entry name" value="NAT_SF"/>
    <property type="match status" value="1"/>
</dbReference>
<evidence type="ECO:0000259" key="2">
    <source>
        <dbReference type="PROSITE" id="PS51186"/>
    </source>
</evidence>
<dbReference type="EMBL" id="AXCW01000093">
    <property type="protein sequence ID" value="EYR63439.1"/>
    <property type="molecule type" value="Genomic_DNA"/>
</dbReference>
<organism evidence="3 4">
    <name type="scientific">Actinotalea ferrariae CF5-4</name>
    <dbReference type="NCBI Taxonomy" id="948458"/>
    <lineage>
        <taxon>Bacteria</taxon>
        <taxon>Bacillati</taxon>
        <taxon>Actinomycetota</taxon>
        <taxon>Actinomycetes</taxon>
        <taxon>Micrococcales</taxon>
        <taxon>Cellulomonadaceae</taxon>
        <taxon>Actinotalea</taxon>
    </lineage>
</organism>
<feature type="region of interest" description="Disordered" evidence="1">
    <location>
        <begin position="260"/>
        <end position="291"/>
    </location>
</feature>
<keyword evidence="4" id="KW-1185">Reference proteome</keyword>
<dbReference type="SUPFAM" id="SSF47789">
    <property type="entry name" value="C-terminal domain of RNA polymerase alpha subunit"/>
    <property type="match status" value="1"/>
</dbReference>
<dbReference type="SUPFAM" id="SSF55729">
    <property type="entry name" value="Acyl-CoA N-acyltransferases (Nat)"/>
    <property type="match status" value="1"/>
</dbReference>